<reference evidence="2 3" key="1">
    <citation type="submission" date="2019-08" db="EMBL/GenBank/DDBJ databases">
        <authorList>
            <person name="Peeters C."/>
        </authorList>
    </citation>
    <scope>NUCLEOTIDE SEQUENCE [LARGE SCALE GENOMIC DNA]</scope>
    <source>
        <strain evidence="2 3">LMG 31111</strain>
    </source>
</reference>
<sequence length="199" mass="21450">MRKGRRRWIWFVVSFLITPLLSWIILLCLKDLRPSDSPKKANWPLGVAAIVLSVGWIVAIAVYVAATPAPYSDAEADAASAPRTSEVKSAQAPVQQTYMKVSLSKLAEDYEANEVAADIKYKGKLLEITGRVQSIDKDAFDGISIALATSNEFMPARASVDKSLEATAAQLTKGQTITVRCKGGGLLVGSPILRNCQIG</sequence>
<dbReference type="AlphaFoldDB" id="A0A5E4YXD7"/>
<evidence type="ECO:0000313" key="3">
    <source>
        <dbReference type="Proteomes" id="UP000383971"/>
    </source>
</evidence>
<keyword evidence="1" id="KW-0472">Membrane</keyword>
<protein>
    <recommendedName>
        <fullName evidence="4">tRNA_anti-like</fullName>
    </recommendedName>
</protein>
<feature type="transmembrane region" description="Helical" evidence="1">
    <location>
        <begin position="7"/>
        <end position="26"/>
    </location>
</feature>
<accession>A0A5E4YXD7</accession>
<dbReference type="Proteomes" id="UP000383971">
    <property type="component" value="Unassembled WGS sequence"/>
</dbReference>
<dbReference type="InterPro" id="IPR024422">
    <property type="entry name" value="Protein_unknown_function_OB"/>
</dbReference>
<dbReference type="EMBL" id="CABPSE010000026">
    <property type="protein sequence ID" value="VVE53172.1"/>
    <property type="molecule type" value="Genomic_DNA"/>
</dbReference>
<keyword evidence="3" id="KW-1185">Reference proteome</keyword>
<gene>
    <name evidence="2" type="ORF">PCO31111_04871</name>
</gene>
<evidence type="ECO:0008006" key="4">
    <source>
        <dbReference type="Google" id="ProtNLM"/>
    </source>
</evidence>
<dbReference type="Pfam" id="PF12869">
    <property type="entry name" value="tRNA_anti-like"/>
    <property type="match status" value="1"/>
</dbReference>
<keyword evidence="1" id="KW-0812">Transmembrane</keyword>
<feature type="transmembrane region" description="Helical" evidence="1">
    <location>
        <begin position="46"/>
        <end position="66"/>
    </location>
</feature>
<keyword evidence="1" id="KW-1133">Transmembrane helix</keyword>
<organism evidence="2 3">
    <name type="scientific">Pandoraea communis</name>
    <dbReference type="NCBI Taxonomy" id="2508297"/>
    <lineage>
        <taxon>Bacteria</taxon>
        <taxon>Pseudomonadati</taxon>
        <taxon>Pseudomonadota</taxon>
        <taxon>Betaproteobacteria</taxon>
        <taxon>Burkholderiales</taxon>
        <taxon>Burkholderiaceae</taxon>
        <taxon>Pandoraea</taxon>
    </lineage>
</organism>
<evidence type="ECO:0000256" key="1">
    <source>
        <dbReference type="SAM" id="Phobius"/>
    </source>
</evidence>
<name>A0A5E4YXD7_9BURK</name>
<evidence type="ECO:0000313" key="2">
    <source>
        <dbReference type="EMBL" id="VVE53172.1"/>
    </source>
</evidence>
<proteinExistence type="predicted"/>